<protein>
    <submittedName>
        <fullName evidence="2">Uncharacterized protein</fullName>
    </submittedName>
</protein>
<dbReference type="Proteomes" id="UP000585474">
    <property type="component" value="Unassembled WGS sequence"/>
</dbReference>
<proteinExistence type="predicted"/>
<evidence type="ECO:0000256" key="1">
    <source>
        <dbReference type="SAM" id="MobiDB-lite"/>
    </source>
</evidence>
<feature type="region of interest" description="Disordered" evidence="1">
    <location>
        <begin position="248"/>
        <end position="275"/>
    </location>
</feature>
<accession>A0A7J0DF27</accession>
<dbReference type="EMBL" id="BJWL01000200">
    <property type="protein sequence ID" value="GFS33928.1"/>
    <property type="molecule type" value="Genomic_DNA"/>
</dbReference>
<keyword evidence="3" id="KW-1185">Reference proteome</keyword>
<reference evidence="3" key="1">
    <citation type="submission" date="2019-07" db="EMBL/GenBank/DDBJ databases">
        <title>De Novo Assembly of kiwifruit Actinidia rufa.</title>
        <authorList>
            <person name="Sugita-Konishi S."/>
            <person name="Sato K."/>
            <person name="Mori E."/>
            <person name="Abe Y."/>
            <person name="Kisaki G."/>
            <person name="Hamano K."/>
            <person name="Suezawa K."/>
            <person name="Otani M."/>
            <person name="Fukuda T."/>
            <person name="Manabe T."/>
            <person name="Gomi K."/>
            <person name="Tabuchi M."/>
            <person name="Akimitsu K."/>
            <person name="Kataoka I."/>
        </authorList>
    </citation>
    <scope>NUCLEOTIDE SEQUENCE [LARGE SCALE GENOMIC DNA]</scope>
    <source>
        <strain evidence="3">cv. Fuchu</strain>
    </source>
</reference>
<gene>
    <name evidence="2" type="ORF">Acr_00g0031310</name>
</gene>
<sequence length="450" mass="50271">MKLNRSQRLVHEYIAMTKFWSNHNILNEILIERPGPNNVATIVGVEDRILVRTSLIHQVGLRFPIDLMLKEVMAHCRLTFIWRVRIQHLSLEEDRVVYRGNKLGQVRLLPLCIREQAPRCQRSSSLDVSKEWTELLPSSSDLGEEAEGPPSRLTSFEVKKRKRKFKRGKRLSSLTIPDLPSVLPALRNKVNHSFVEGVDSNFEVAMPPTAKKLNDALAPKKFKVVAAPTVQDPILVQVPALVPAPSIIEPSLPSPQPKKDKGKAPDVGPSRKCKQGEGQESWLAYLKEFGILADLFAWNAEAPEVVIPNPHEPYSPMILPGFNEEEYANQPEEEEAKGEDEVGDARAEGELRAGAGASGVRDQDIPRSSPKLDTLVACEYLSEYLLSTLPCAYLRKFRARCTLGYPSACMAINTPELGLGGTMIFPRVQSAYAFMNFKQQDFNQALVDAQ</sequence>
<dbReference type="OrthoDB" id="10646989at2759"/>
<name>A0A7J0DF27_9ERIC</name>
<organism evidence="2 3">
    <name type="scientific">Actinidia rufa</name>
    <dbReference type="NCBI Taxonomy" id="165716"/>
    <lineage>
        <taxon>Eukaryota</taxon>
        <taxon>Viridiplantae</taxon>
        <taxon>Streptophyta</taxon>
        <taxon>Embryophyta</taxon>
        <taxon>Tracheophyta</taxon>
        <taxon>Spermatophyta</taxon>
        <taxon>Magnoliopsida</taxon>
        <taxon>eudicotyledons</taxon>
        <taxon>Gunneridae</taxon>
        <taxon>Pentapetalae</taxon>
        <taxon>asterids</taxon>
        <taxon>Ericales</taxon>
        <taxon>Actinidiaceae</taxon>
        <taxon>Actinidia</taxon>
    </lineage>
</organism>
<evidence type="ECO:0000313" key="3">
    <source>
        <dbReference type="Proteomes" id="UP000585474"/>
    </source>
</evidence>
<comment type="caution">
    <text evidence="2">The sequence shown here is derived from an EMBL/GenBank/DDBJ whole genome shotgun (WGS) entry which is preliminary data.</text>
</comment>
<dbReference type="AlphaFoldDB" id="A0A7J0DF27"/>
<evidence type="ECO:0000313" key="2">
    <source>
        <dbReference type="EMBL" id="GFS33928.1"/>
    </source>
</evidence>